<keyword evidence="2" id="KW-1185">Reference proteome</keyword>
<name>A0AAV5WT34_9BILA</name>
<feature type="non-terminal residue" evidence="1">
    <location>
        <position position="1"/>
    </location>
</feature>
<gene>
    <name evidence="1" type="ORF">PFISCL1PPCAC_26656</name>
</gene>
<proteinExistence type="predicted"/>
<evidence type="ECO:0000313" key="1">
    <source>
        <dbReference type="EMBL" id="GMT35359.1"/>
    </source>
</evidence>
<feature type="non-terminal residue" evidence="1">
    <location>
        <position position="104"/>
    </location>
</feature>
<sequence>IQRLLCDTMERVNDADQQLKKNGHVPPPPSPPAVVDHDTEFFGGVQRKRSVPILKESMTMLTCARKAAVFSLKDMPNRKRPAPEQIISDRYAGNFNFVGPAPPI</sequence>
<dbReference type="Proteomes" id="UP001432322">
    <property type="component" value="Unassembled WGS sequence"/>
</dbReference>
<organism evidence="1 2">
    <name type="scientific">Pristionchus fissidentatus</name>
    <dbReference type="NCBI Taxonomy" id="1538716"/>
    <lineage>
        <taxon>Eukaryota</taxon>
        <taxon>Metazoa</taxon>
        <taxon>Ecdysozoa</taxon>
        <taxon>Nematoda</taxon>
        <taxon>Chromadorea</taxon>
        <taxon>Rhabditida</taxon>
        <taxon>Rhabditina</taxon>
        <taxon>Diplogasteromorpha</taxon>
        <taxon>Diplogasteroidea</taxon>
        <taxon>Neodiplogasteridae</taxon>
        <taxon>Pristionchus</taxon>
    </lineage>
</organism>
<protein>
    <submittedName>
        <fullName evidence="1">Uncharacterized protein</fullName>
    </submittedName>
</protein>
<reference evidence="1" key="1">
    <citation type="submission" date="2023-10" db="EMBL/GenBank/DDBJ databases">
        <title>Genome assembly of Pristionchus species.</title>
        <authorList>
            <person name="Yoshida K."/>
            <person name="Sommer R.J."/>
        </authorList>
    </citation>
    <scope>NUCLEOTIDE SEQUENCE</scope>
    <source>
        <strain evidence="1">RS5133</strain>
    </source>
</reference>
<dbReference type="AlphaFoldDB" id="A0AAV5WT34"/>
<evidence type="ECO:0000313" key="2">
    <source>
        <dbReference type="Proteomes" id="UP001432322"/>
    </source>
</evidence>
<dbReference type="EMBL" id="BTSY01000007">
    <property type="protein sequence ID" value="GMT35359.1"/>
    <property type="molecule type" value="Genomic_DNA"/>
</dbReference>
<comment type="caution">
    <text evidence="1">The sequence shown here is derived from an EMBL/GenBank/DDBJ whole genome shotgun (WGS) entry which is preliminary data.</text>
</comment>
<accession>A0AAV5WT34</accession>